<keyword evidence="7" id="KW-0408">Iron</keyword>
<keyword evidence="3" id="KW-0812">Transmembrane</keyword>
<accession>A0A839J004</accession>
<feature type="non-terminal residue" evidence="12">
    <location>
        <position position="100"/>
    </location>
</feature>
<gene>
    <name evidence="12" type="ORF">H4O21_25380</name>
</gene>
<keyword evidence="5" id="KW-1133">Transmembrane helix</keyword>
<keyword evidence="8" id="KW-0350">Heme biosynthesis</keyword>
<dbReference type="InterPro" id="IPR050450">
    <property type="entry name" value="COX15/CtaA_HemeA_synthase"/>
</dbReference>
<keyword evidence="10" id="KW-1015">Disulfide bond</keyword>
<comment type="pathway">
    <text evidence="11">Porphyrin-containing compound metabolism.</text>
</comment>
<dbReference type="Proteomes" id="UP000565262">
    <property type="component" value="Unassembled WGS sequence"/>
</dbReference>
<evidence type="ECO:0000256" key="2">
    <source>
        <dbReference type="ARBA" id="ARBA00022475"/>
    </source>
</evidence>
<keyword evidence="13" id="KW-1185">Reference proteome</keyword>
<evidence type="ECO:0000256" key="10">
    <source>
        <dbReference type="ARBA" id="ARBA00023157"/>
    </source>
</evidence>
<evidence type="ECO:0000256" key="5">
    <source>
        <dbReference type="ARBA" id="ARBA00022989"/>
    </source>
</evidence>
<evidence type="ECO:0000256" key="9">
    <source>
        <dbReference type="ARBA" id="ARBA00023136"/>
    </source>
</evidence>
<dbReference type="InterPro" id="IPR003780">
    <property type="entry name" value="COX15/CtaA_fam"/>
</dbReference>
<keyword evidence="2" id="KW-1003">Cell membrane</keyword>
<sequence>MAVLVIGLGARTRLVDAGLGCPDWPGCYGHLIIPTTESQLARATELFPEHRVEVSKGWPEMIHRYAATALGLVILLVAIQAWRCRHIADYPQKLSHILLG</sequence>
<dbReference type="Pfam" id="PF02628">
    <property type="entry name" value="COX15-CtaA"/>
    <property type="match status" value="1"/>
</dbReference>
<evidence type="ECO:0000256" key="8">
    <source>
        <dbReference type="ARBA" id="ARBA00023133"/>
    </source>
</evidence>
<evidence type="ECO:0000256" key="1">
    <source>
        <dbReference type="ARBA" id="ARBA00004141"/>
    </source>
</evidence>
<comment type="subcellular location">
    <subcellularLocation>
        <location evidence="1">Membrane</location>
        <topology evidence="1">Multi-pass membrane protein</topology>
    </subcellularLocation>
</comment>
<dbReference type="GO" id="GO:0016491">
    <property type="term" value="F:oxidoreductase activity"/>
    <property type="evidence" value="ECO:0007669"/>
    <property type="project" value="UniProtKB-KW"/>
</dbReference>
<evidence type="ECO:0000313" key="12">
    <source>
        <dbReference type="EMBL" id="MBB1489937.1"/>
    </source>
</evidence>
<dbReference type="GO" id="GO:0006784">
    <property type="term" value="P:heme A biosynthetic process"/>
    <property type="evidence" value="ECO:0007669"/>
    <property type="project" value="InterPro"/>
</dbReference>
<evidence type="ECO:0000313" key="13">
    <source>
        <dbReference type="Proteomes" id="UP000565262"/>
    </source>
</evidence>
<keyword evidence="4" id="KW-0479">Metal-binding</keyword>
<dbReference type="GO" id="GO:0016020">
    <property type="term" value="C:membrane"/>
    <property type="evidence" value="ECO:0007669"/>
    <property type="project" value="UniProtKB-SubCell"/>
</dbReference>
<organism evidence="12 13">
    <name type="scientific">Oceanospirillum sediminis</name>
    <dbReference type="NCBI Taxonomy" id="2760088"/>
    <lineage>
        <taxon>Bacteria</taxon>
        <taxon>Pseudomonadati</taxon>
        <taxon>Pseudomonadota</taxon>
        <taxon>Gammaproteobacteria</taxon>
        <taxon>Oceanospirillales</taxon>
        <taxon>Oceanospirillaceae</taxon>
        <taxon>Oceanospirillum</taxon>
    </lineage>
</organism>
<comment type="caution">
    <text evidence="12">The sequence shown here is derived from an EMBL/GenBank/DDBJ whole genome shotgun (WGS) entry which is preliminary data.</text>
</comment>
<dbReference type="EMBL" id="JACJFM010000397">
    <property type="protein sequence ID" value="MBB1489937.1"/>
    <property type="molecule type" value="Genomic_DNA"/>
</dbReference>
<dbReference type="AlphaFoldDB" id="A0A839J004"/>
<dbReference type="GO" id="GO:0046872">
    <property type="term" value="F:metal ion binding"/>
    <property type="evidence" value="ECO:0007669"/>
    <property type="project" value="UniProtKB-KW"/>
</dbReference>
<proteinExistence type="predicted"/>
<evidence type="ECO:0000256" key="7">
    <source>
        <dbReference type="ARBA" id="ARBA00023004"/>
    </source>
</evidence>
<evidence type="ECO:0000256" key="6">
    <source>
        <dbReference type="ARBA" id="ARBA00023002"/>
    </source>
</evidence>
<evidence type="ECO:0000256" key="11">
    <source>
        <dbReference type="ARBA" id="ARBA00023444"/>
    </source>
</evidence>
<reference evidence="12 13" key="1">
    <citation type="submission" date="2020-08" db="EMBL/GenBank/DDBJ databases">
        <title>Oceanospirillum sp. nov. isolated from marine sediment.</title>
        <authorList>
            <person name="Ji X."/>
        </authorList>
    </citation>
    <scope>NUCLEOTIDE SEQUENCE [LARGE SCALE GENOMIC DNA]</scope>
    <source>
        <strain evidence="12 13">D5</strain>
    </source>
</reference>
<keyword evidence="9" id="KW-0472">Membrane</keyword>
<dbReference type="PANTHER" id="PTHR35457:SF1">
    <property type="entry name" value="HEME A SYNTHASE"/>
    <property type="match status" value="1"/>
</dbReference>
<name>A0A839J004_9GAMM</name>
<keyword evidence="6" id="KW-0560">Oxidoreductase</keyword>
<protein>
    <submittedName>
        <fullName evidence="12">COX15/CtaA family protein</fullName>
    </submittedName>
</protein>
<evidence type="ECO:0000256" key="4">
    <source>
        <dbReference type="ARBA" id="ARBA00022723"/>
    </source>
</evidence>
<evidence type="ECO:0000256" key="3">
    <source>
        <dbReference type="ARBA" id="ARBA00022692"/>
    </source>
</evidence>
<dbReference type="PANTHER" id="PTHR35457">
    <property type="entry name" value="HEME A SYNTHASE"/>
    <property type="match status" value="1"/>
</dbReference>